<dbReference type="InterPro" id="IPR050498">
    <property type="entry name" value="Ycf3"/>
</dbReference>
<sequence>MRVRTWVRTSKRRWDGYLRGLGHAASGVRGGAHTRGNGPLGDGGGVVARRQERVSRGELLRRHRERGFVGREPQRSLFAHNLSRNDMEAPFVFYVHGLGGVGKSTLLRQWREAARATGALTALVEGNDVHGVPDVLTELARQLSAAADSPLRKFEEAVKAYRSRQVTVAAGEAGPEPGGDGASLPSRFAVQALVGGAGALIPGGSVVGAMANQEALARGLDRAWGATAGRGRREPQGDVTGLSEAFVAELDRMSEDWPRIVLFFDTWERSGPYLDGWLPRLVENEQVPFPANVIVVLAGRDELSPREWEPLREADAVCDVPLEVFTREETQALLARHGVRDPEVVDAVVRVSGGLPLLVDLLAQTTPESAASMENRGDLVDVVVDRFLQWIEDPHQRETVLVCSLAQELNEDVFTALAPPGGQHLWGWLCGQSFVSGQGDYKQYHAVVRASMLHRMRTNSPQGWRELHERLADAQDVQLATVEEELTTEWAARNGTDAGILPEYAQWADERWRRYRAGRTYHRLCAAPHAALGEVLGDVARAAWRDPAYLRQWIDVLSQAARDSGDPALQAWSDRLLQAAAEEDAALACLTTILTDSPVPRPVRARVLAYRGGLQAEARRDQQAMEDLNQAVLLAPQEDTPLALRGEAHREAGRYDQAITDLTNALNHHPEDAWLLALRGEAHRLAGRYDDARQDLTAAAAARPDDLEYRFELLLLETLARGFASQEERWVDLFASPLRASCDAEDEQVFALFEVLFLSPERDPAEAARDLLATDPDFHLVTGVRSLLAELAAGETELAERARQCDQYLAEHGPN</sequence>
<dbReference type="RefSeq" id="WP_311652905.1">
    <property type="nucleotide sequence ID" value="NZ_JAVRET010000168.1"/>
</dbReference>
<dbReference type="InterPro" id="IPR019734">
    <property type="entry name" value="TPR_rpt"/>
</dbReference>
<protein>
    <submittedName>
        <fullName evidence="5">Tetratricopeptide repeat protein</fullName>
    </submittedName>
</protein>
<dbReference type="PROSITE" id="PS50005">
    <property type="entry name" value="TPR"/>
    <property type="match status" value="1"/>
</dbReference>
<dbReference type="Gene3D" id="3.40.50.300">
    <property type="entry name" value="P-loop containing nucleotide triphosphate hydrolases"/>
    <property type="match status" value="1"/>
</dbReference>
<evidence type="ECO:0000313" key="5">
    <source>
        <dbReference type="EMBL" id="MDT0413659.1"/>
    </source>
</evidence>
<dbReference type="InterPro" id="IPR041664">
    <property type="entry name" value="AAA_16"/>
</dbReference>
<name>A0ABU2RC53_9ACTN</name>
<reference evidence="6" key="1">
    <citation type="submission" date="2023-07" db="EMBL/GenBank/DDBJ databases">
        <title>30 novel species of actinomycetes from the DSMZ collection.</title>
        <authorList>
            <person name="Nouioui I."/>
        </authorList>
    </citation>
    <scope>NUCLEOTIDE SEQUENCE [LARGE SCALE GENOMIC DNA]</scope>
    <source>
        <strain evidence="6">DSM 41979</strain>
    </source>
</reference>
<comment type="caution">
    <text evidence="5">The sequence shown here is derived from an EMBL/GenBank/DDBJ whole genome shotgun (WGS) entry which is preliminary data.</text>
</comment>
<evidence type="ECO:0000259" key="4">
    <source>
        <dbReference type="Pfam" id="PF13191"/>
    </source>
</evidence>
<dbReference type="InterPro" id="IPR011990">
    <property type="entry name" value="TPR-like_helical_dom_sf"/>
</dbReference>
<dbReference type="PANTHER" id="PTHR44858">
    <property type="entry name" value="TETRATRICOPEPTIDE REPEAT PROTEIN 6"/>
    <property type="match status" value="1"/>
</dbReference>
<dbReference type="Pfam" id="PF13191">
    <property type="entry name" value="AAA_16"/>
    <property type="match status" value="1"/>
</dbReference>
<dbReference type="Proteomes" id="UP001183610">
    <property type="component" value="Unassembled WGS sequence"/>
</dbReference>
<gene>
    <name evidence="5" type="ORF">RM698_32105</name>
</gene>
<proteinExistence type="predicted"/>
<accession>A0ABU2RC53</accession>
<keyword evidence="6" id="KW-1185">Reference proteome</keyword>
<evidence type="ECO:0000256" key="3">
    <source>
        <dbReference type="PROSITE-ProRule" id="PRU00339"/>
    </source>
</evidence>
<evidence type="ECO:0000313" key="6">
    <source>
        <dbReference type="Proteomes" id="UP001183610"/>
    </source>
</evidence>
<dbReference type="EMBL" id="JAVRET010000168">
    <property type="protein sequence ID" value="MDT0413659.1"/>
    <property type="molecule type" value="Genomic_DNA"/>
</dbReference>
<keyword evidence="2 3" id="KW-0802">TPR repeat</keyword>
<dbReference type="SUPFAM" id="SSF48452">
    <property type="entry name" value="TPR-like"/>
    <property type="match status" value="1"/>
</dbReference>
<dbReference type="Gene3D" id="1.25.40.10">
    <property type="entry name" value="Tetratricopeptide repeat domain"/>
    <property type="match status" value="1"/>
</dbReference>
<dbReference type="InterPro" id="IPR027417">
    <property type="entry name" value="P-loop_NTPase"/>
</dbReference>
<dbReference type="Pfam" id="PF14559">
    <property type="entry name" value="TPR_19"/>
    <property type="match status" value="1"/>
</dbReference>
<dbReference type="SUPFAM" id="SSF52540">
    <property type="entry name" value="P-loop containing nucleoside triphosphate hydrolases"/>
    <property type="match status" value="1"/>
</dbReference>
<keyword evidence="1" id="KW-0677">Repeat</keyword>
<feature type="domain" description="Orc1-like AAA ATPase" evidence="4">
    <location>
        <begin position="68"/>
        <end position="268"/>
    </location>
</feature>
<feature type="repeat" description="TPR" evidence="3">
    <location>
        <begin position="639"/>
        <end position="672"/>
    </location>
</feature>
<dbReference type="PANTHER" id="PTHR44858:SF1">
    <property type="entry name" value="UDP-N-ACETYLGLUCOSAMINE--PEPTIDE N-ACETYLGLUCOSAMINYLTRANSFERASE SPINDLY-RELATED"/>
    <property type="match status" value="1"/>
</dbReference>
<evidence type="ECO:0000256" key="2">
    <source>
        <dbReference type="ARBA" id="ARBA00022803"/>
    </source>
</evidence>
<dbReference type="SMART" id="SM00028">
    <property type="entry name" value="TPR"/>
    <property type="match status" value="3"/>
</dbReference>
<organism evidence="5 6">
    <name type="scientific">Streptomyces evansiae</name>
    <dbReference type="NCBI Taxonomy" id="3075535"/>
    <lineage>
        <taxon>Bacteria</taxon>
        <taxon>Bacillati</taxon>
        <taxon>Actinomycetota</taxon>
        <taxon>Actinomycetes</taxon>
        <taxon>Kitasatosporales</taxon>
        <taxon>Streptomycetaceae</taxon>
        <taxon>Streptomyces</taxon>
    </lineage>
</organism>
<evidence type="ECO:0000256" key="1">
    <source>
        <dbReference type="ARBA" id="ARBA00022737"/>
    </source>
</evidence>